<protein>
    <submittedName>
        <fullName evidence="1">DUF1415 domain-containing protein</fullName>
    </submittedName>
</protein>
<name>A0A1M7C7C3_9GAMM</name>
<proteinExistence type="predicted"/>
<dbReference type="STRING" id="44933.SAMN05660971_00992"/>
<dbReference type="InterPro" id="IPR009858">
    <property type="entry name" value="DUF1415"/>
</dbReference>
<evidence type="ECO:0000313" key="2">
    <source>
        <dbReference type="EMBL" id="SHL63104.1"/>
    </source>
</evidence>
<evidence type="ECO:0000313" key="4">
    <source>
        <dbReference type="Proteomes" id="UP000321726"/>
    </source>
</evidence>
<dbReference type="OrthoDB" id="277390at2"/>
<gene>
    <name evidence="1" type="ORF">HCU01_27220</name>
    <name evidence="2" type="ORF">SAMN05660971_00992</name>
</gene>
<dbReference type="EMBL" id="BJXU01000109">
    <property type="protein sequence ID" value="GEN24773.1"/>
    <property type="molecule type" value="Genomic_DNA"/>
</dbReference>
<sequence>MPALTPENCLNATRQWVEDFVVAHNVCPFAGREVARNSIEYRQLDGNDLEGALLGLVEVCRYLDETPEVETALLVMPDGLDDFDDYLDALALGEALLIDQGYEGIYQLASFHPDYVFEGSVSDGTDEDDPANYTNRAPWPTWHVIREAGLERALVHYTNPEQIPERNMQRMRELGTEQLAQQLAGLRQLAAAGQQPN</sequence>
<reference evidence="2 3" key="1">
    <citation type="submission" date="2016-11" db="EMBL/GenBank/DDBJ databases">
        <authorList>
            <person name="Jaros S."/>
            <person name="Januszkiewicz K."/>
            <person name="Wedrychowicz H."/>
        </authorList>
    </citation>
    <scope>NUCLEOTIDE SEQUENCE [LARGE SCALE GENOMIC DNA]</scope>
    <source>
        <strain evidence="2 3">DSM 4740</strain>
    </source>
</reference>
<keyword evidence="4" id="KW-1185">Reference proteome</keyword>
<evidence type="ECO:0000313" key="3">
    <source>
        <dbReference type="Proteomes" id="UP000184123"/>
    </source>
</evidence>
<dbReference type="RefSeq" id="WP_073433926.1">
    <property type="nucleotide sequence ID" value="NZ_BJXU01000109.1"/>
</dbReference>
<dbReference type="Pfam" id="PF07209">
    <property type="entry name" value="DUF1415"/>
    <property type="match status" value="1"/>
</dbReference>
<accession>A0A1M7C7C3</accession>
<organism evidence="2 3">
    <name type="scientific">Halomonas cupida</name>
    <dbReference type="NCBI Taxonomy" id="44933"/>
    <lineage>
        <taxon>Bacteria</taxon>
        <taxon>Pseudomonadati</taxon>
        <taxon>Pseudomonadota</taxon>
        <taxon>Gammaproteobacteria</taxon>
        <taxon>Oceanospirillales</taxon>
        <taxon>Halomonadaceae</taxon>
        <taxon>Halomonas</taxon>
    </lineage>
</organism>
<dbReference type="AlphaFoldDB" id="A0A1M7C7C3"/>
<dbReference type="Proteomes" id="UP000184123">
    <property type="component" value="Unassembled WGS sequence"/>
</dbReference>
<dbReference type="EMBL" id="FRCA01000002">
    <property type="protein sequence ID" value="SHL63104.1"/>
    <property type="molecule type" value="Genomic_DNA"/>
</dbReference>
<dbReference type="Proteomes" id="UP000321726">
    <property type="component" value="Unassembled WGS sequence"/>
</dbReference>
<reference evidence="1 4" key="2">
    <citation type="submission" date="2019-07" db="EMBL/GenBank/DDBJ databases">
        <title>Whole genome shotgun sequence of Halomonas cupida NBRC 102219.</title>
        <authorList>
            <person name="Hosoyama A."/>
            <person name="Uohara A."/>
            <person name="Ohji S."/>
            <person name="Ichikawa N."/>
        </authorList>
    </citation>
    <scope>NUCLEOTIDE SEQUENCE [LARGE SCALE GENOMIC DNA]</scope>
    <source>
        <strain evidence="1 4">NBRC 102219</strain>
    </source>
</reference>
<evidence type="ECO:0000313" key="1">
    <source>
        <dbReference type="EMBL" id="GEN24773.1"/>
    </source>
</evidence>